<dbReference type="EMBL" id="JBHRSU010000004">
    <property type="protein sequence ID" value="MFC3100082.1"/>
    <property type="molecule type" value="Genomic_DNA"/>
</dbReference>
<dbReference type="Proteomes" id="UP001595378">
    <property type="component" value="Unassembled WGS sequence"/>
</dbReference>
<dbReference type="RefSeq" id="WP_336917884.1">
    <property type="nucleotide sequence ID" value="NZ_JBANRN010000003.1"/>
</dbReference>
<gene>
    <name evidence="2" type="ORF">ACFODK_04175</name>
</gene>
<evidence type="ECO:0000313" key="2">
    <source>
        <dbReference type="EMBL" id="MFC3100082.1"/>
    </source>
</evidence>
<dbReference type="Gene3D" id="2.40.50.180">
    <property type="entry name" value="CheA-289, Domain 4"/>
    <property type="match status" value="1"/>
</dbReference>
<evidence type="ECO:0000259" key="1">
    <source>
        <dbReference type="PROSITE" id="PS50851"/>
    </source>
</evidence>
<dbReference type="SMART" id="SM00260">
    <property type="entry name" value="CheW"/>
    <property type="match status" value="1"/>
</dbReference>
<dbReference type="Gene3D" id="2.30.30.40">
    <property type="entry name" value="SH3 Domains"/>
    <property type="match status" value="1"/>
</dbReference>
<dbReference type="PANTHER" id="PTHR22617:SF23">
    <property type="entry name" value="CHEMOTAXIS PROTEIN CHEW"/>
    <property type="match status" value="1"/>
</dbReference>
<sequence>MTQLCLVAAVAGRRVAFRTAQIHSVIDMDAVTPVPGTPPCVAGLSALRSRPLTVIDCAVALGQAETPIPPVKALVVDQNGFLYALSVEEVEDVVWIESEAEPLPAGRHGGWEQAALGMVNVGGEMLLLADPTAVLGAVEAATSSSPAMGLAAAPDHTTAH</sequence>
<proteinExistence type="predicted"/>
<dbReference type="InterPro" id="IPR036061">
    <property type="entry name" value="CheW-like_dom_sf"/>
</dbReference>
<dbReference type="SUPFAM" id="SSF50341">
    <property type="entry name" value="CheW-like"/>
    <property type="match status" value="1"/>
</dbReference>
<comment type="caution">
    <text evidence="2">The sequence shown here is derived from an EMBL/GenBank/DDBJ whole genome shotgun (WGS) entry which is preliminary data.</text>
</comment>
<dbReference type="PROSITE" id="PS50851">
    <property type="entry name" value="CHEW"/>
    <property type="match status" value="1"/>
</dbReference>
<name>A0ABV7EER4_9SPHN</name>
<dbReference type="InterPro" id="IPR002545">
    <property type="entry name" value="CheW-lke_dom"/>
</dbReference>
<reference evidence="3" key="1">
    <citation type="journal article" date="2019" name="Int. J. Syst. Evol. Microbiol.">
        <title>The Global Catalogue of Microorganisms (GCM) 10K type strain sequencing project: providing services to taxonomists for standard genome sequencing and annotation.</title>
        <authorList>
            <consortium name="The Broad Institute Genomics Platform"/>
            <consortium name="The Broad Institute Genome Sequencing Center for Infectious Disease"/>
            <person name="Wu L."/>
            <person name="Ma J."/>
        </authorList>
    </citation>
    <scope>NUCLEOTIDE SEQUENCE [LARGE SCALE GENOMIC DNA]</scope>
    <source>
        <strain evidence="3">KCTC 52606</strain>
    </source>
</reference>
<dbReference type="PANTHER" id="PTHR22617">
    <property type="entry name" value="CHEMOTAXIS SENSOR HISTIDINE KINASE-RELATED"/>
    <property type="match status" value="1"/>
</dbReference>
<feature type="domain" description="CheW-like" evidence="1">
    <location>
        <begin position="2"/>
        <end position="140"/>
    </location>
</feature>
<organism evidence="2 3">
    <name type="scientific">Alteraurantiacibacter lauratis</name>
    <dbReference type="NCBI Taxonomy" id="2054627"/>
    <lineage>
        <taxon>Bacteria</taxon>
        <taxon>Pseudomonadati</taxon>
        <taxon>Pseudomonadota</taxon>
        <taxon>Alphaproteobacteria</taxon>
        <taxon>Sphingomonadales</taxon>
        <taxon>Erythrobacteraceae</taxon>
        <taxon>Alteraurantiacibacter</taxon>
    </lineage>
</organism>
<evidence type="ECO:0000313" key="3">
    <source>
        <dbReference type="Proteomes" id="UP001595378"/>
    </source>
</evidence>
<protein>
    <submittedName>
        <fullName evidence="2">Chemotaxis protein CheW</fullName>
    </submittedName>
</protein>
<dbReference type="Pfam" id="PF01584">
    <property type="entry name" value="CheW"/>
    <property type="match status" value="1"/>
</dbReference>
<accession>A0ABV7EER4</accession>
<dbReference type="InterPro" id="IPR039315">
    <property type="entry name" value="CheW"/>
</dbReference>
<keyword evidence="3" id="KW-1185">Reference proteome</keyword>